<evidence type="ECO:0000313" key="4">
    <source>
        <dbReference type="Proteomes" id="UP000019491"/>
    </source>
</evidence>
<evidence type="ECO:0000256" key="2">
    <source>
        <dbReference type="SAM" id="Phobius"/>
    </source>
</evidence>
<accession>X0Q8J3</accession>
<evidence type="ECO:0000313" key="3">
    <source>
        <dbReference type="EMBL" id="GAF47191.1"/>
    </source>
</evidence>
<feature type="region of interest" description="Disordered" evidence="1">
    <location>
        <begin position="1"/>
        <end position="31"/>
    </location>
</feature>
<dbReference type="EMBL" id="BAWF01000038">
    <property type="protein sequence ID" value="GAF47191.1"/>
    <property type="molecule type" value="Genomic_DNA"/>
</dbReference>
<dbReference type="OrthoDB" id="9994105at2"/>
<keyword evidence="2" id="KW-0472">Membrane</keyword>
<sequence>MTDTTSHATADDDSKPKRRNPRKVIDLDGMNGPNLTGPAFDKLFDPELTSGIIDHMGISKAFTTGLTAHTDSISKLAGLNSNAFTGPDSSLGKMFASPDFQQNILELSGYNKNQELFTSINEQVLGSFHTPIFKDWATSAAAAELAPRFGALAATMNVGVTSEAMLKLTDAFNASRAPSGLADRLVIDMPNLFPSIAPLQDWMNTNGAAMAAMTSPLLDFARQSTPHFRDVVEDHIELDVDDTTVVLPELTELVEGYESGEFDEPTFEEFAEAIERNPLWRAAIDKAVAGTQTLRAAVDRNRSPIRTVIKYGIFIALTTVITLATLASGGSVIPTLILSAFGVAGVMPAINEYVDNKLPDTAQGEEANPEE</sequence>
<comment type="caution">
    <text evidence="3">The sequence shown here is derived from an EMBL/GenBank/DDBJ whole genome shotgun (WGS) entry which is preliminary data.</text>
</comment>
<feature type="transmembrane region" description="Helical" evidence="2">
    <location>
        <begin position="332"/>
        <end position="350"/>
    </location>
</feature>
<keyword evidence="4" id="KW-1185">Reference proteome</keyword>
<protein>
    <submittedName>
        <fullName evidence="3">Uncharacterized protein</fullName>
    </submittedName>
</protein>
<dbReference type="AlphaFoldDB" id="X0Q8J3"/>
<evidence type="ECO:0000256" key="1">
    <source>
        <dbReference type="SAM" id="MobiDB-lite"/>
    </source>
</evidence>
<dbReference type="Proteomes" id="UP000019491">
    <property type="component" value="Unassembled WGS sequence"/>
</dbReference>
<proteinExistence type="predicted"/>
<reference evidence="3 4" key="1">
    <citation type="submission" date="2014-02" db="EMBL/GenBank/DDBJ databases">
        <title>Whole genome shotgun sequence of Rhodococcus wratislaviensis NBRC 100605.</title>
        <authorList>
            <person name="Hosoyama A."/>
            <person name="Tsuchikane K."/>
            <person name="Yoshida I."/>
            <person name="Ohji S."/>
            <person name="Ichikawa N."/>
            <person name="Yamazoe A."/>
            <person name="Fujita N."/>
        </authorList>
    </citation>
    <scope>NUCLEOTIDE SEQUENCE [LARGE SCALE GENOMIC DNA]</scope>
    <source>
        <strain evidence="3 4">NBRC 100605</strain>
    </source>
</reference>
<organism evidence="3 4">
    <name type="scientific">Rhodococcus wratislaviensis NBRC 100605</name>
    <dbReference type="NCBI Taxonomy" id="1219028"/>
    <lineage>
        <taxon>Bacteria</taxon>
        <taxon>Bacillati</taxon>
        <taxon>Actinomycetota</taxon>
        <taxon>Actinomycetes</taxon>
        <taxon>Mycobacteriales</taxon>
        <taxon>Nocardiaceae</taxon>
        <taxon>Rhodococcus</taxon>
    </lineage>
</organism>
<keyword evidence="2" id="KW-0812">Transmembrane</keyword>
<dbReference type="RefSeq" id="WP_037235828.1">
    <property type="nucleotide sequence ID" value="NZ_BAWF01000038.1"/>
</dbReference>
<keyword evidence="2" id="KW-1133">Transmembrane helix</keyword>
<name>X0Q8J3_RHOWR</name>
<gene>
    <name evidence="3" type="ORF">RW1_038_01130</name>
</gene>
<feature type="transmembrane region" description="Helical" evidence="2">
    <location>
        <begin position="308"/>
        <end position="326"/>
    </location>
</feature>